<dbReference type="SUPFAM" id="SSF52047">
    <property type="entry name" value="RNI-like"/>
    <property type="match status" value="1"/>
</dbReference>
<evidence type="ECO:0000313" key="4">
    <source>
        <dbReference type="EMBL" id="KDO18135.1"/>
    </source>
</evidence>
<evidence type="ECO:0000313" key="5">
    <source>
        <dbReference type="Proteomes" id="UP000030745"/>
    </source>
</evidence>
<keyword evidence="5" id="KW-1185">Reference proteome</keyword>
<dbReference type="RefSeq" id="XP_012211160.1">
    <property type="nucleotide sequence ID" value="XM_012355770.1"/>
</dbReference>
<proteinExistence type="predicted"/>
<dbReference type="Gene3D" id="3.80.10.10">
    <property type="entry name" value="Ribonuclease Inhibitor"/>
    <property type="match status" value="2"/>
</dbReference>
<dbReference type="GO" id="GO:0005634">
    <property type="term" value="C:nucleus"/>
    <property type="evidence" value="ECO:0007669"/>
    <property type="project" value="TreeGrafter"/>
</dbReference>
<dbReference type="PANTHER" id="PTHR24113:SF12">
    <property type="entry name" value="RAN GTPASE-ACTIVATING PROTEIN 1"/>
    <property type="match status" value="1"/>
</dbReference>
<sequence length="1017" mass="108000">MATTDDEIEAIAVDMHLPATSPSLPSVVVYAILQAMEDGRDVAAFLAALPDETLPPELAALRDLGAVVDLADHWPFVRVVHVPTEYARVAIAALPAFGGVLIDPGFAALAWLDAELPPATLVYLVLDPSVSGVPGAFAFNWGDCITHVIVHGHTVAPDPIPDILAHCMHVQSVSIVSATTPAAAAAYLGAIVTTDLRTLSVHVASTGALDTSGIVAWLHGLKAISLSITCDTVDDPTALAHAIHACATMWSLSLDGAMDVQGALVRSPYHLHHIRTLTLVQSTDQYVDVFAKLHPDNIGHFSLKKAQGHALAVPRTMGALRKCAVLENIALVHVHISTMSARLRDCFWLASATFQQTTFENPQDVVATMRWLSTSRHLRSVDLDGTVLGRAGVVELARALPLWMATGLKTLALRGSQINDKDAIVLAVALASGRNRRPLTIAMTGNQLTAASAPALLTALAACCDVTLHVGSIFVDSEHSATADATETKRVCTREAATRSPSLPSVVVYLILEALRDGKSVTAFLSALPPLTLPPELIALRDLGAVVDLACHWPVLHITKIPIQYARLGAAALPVFAGVYIDTGFTALDWLDATPQRAVTLVVDPSVPGTLTTFAYNWGNRITNVVVKGHKVKPDPIPDLLGRCVNVQSASIESAATQAAAAAYLAALSTQHLRTLKVTANGTGLLDTSAIVAWLQEPSATSLHLACASVTDPRALASAIRACATLSTLHLDGVVDVQAALATASGTFDHDVSGLSLRSSSGEHGIPILANLDRTKVVSFALENTHANVLLVANALSTIGECTALETVTLTKWSLPAVTTTTGACPRLVTATLRQLTCVPTSVPRIIRWLSTSRRLTDVDFTGTVLGSDGVLELARALPAWMARGLQTLQLEATGLNDKDAIVVAIALASNRNRNPLTIHLTGNQFTMASAPVLLTTLGASRDVTLHLNGPLEYSKYIPYPYDEDDPYGRHLARYNQRVEDSHILGDLIEAHKLRYVSPGTYMSPSRTSSPWHPICL</sequence>
<dbReference type="InterPro" id="IPR027038">
    <property type="entry name" value="RanGap"/>
</dbReference>
<evidence type="ECO:0000256" key="1">
    <source>
        <dbReference type="ARBA" id="ARBA00022468"/>
    </source>
</evidence>
<evidence type="ECO:0000256" key="2">
    <source>
        <dbReference type="ARBA" id="ARBA00022614"/>
    </source>
</evidence>
<dbReference type="AlphaFoldDB" id="A0A067BN14"/>
<dbReference type="KEGG" id="spar:SPRG_16496"/>
<keyword evidence="3" id="KW-0677">Repeat</keyword>
<protein>
    <submittedName>
        <fullName evidence="4">Uncharacterized protein</fullName>
    </submittedName>
</protein>
<dbReference type="VEuPathDB" id="FungiDB:SPRG_16496"/>
<dbReference type="GO" id="GO:0005096">
    <property type="term" value="F:GTPase activator activity"/>
    <property type="evidence" value="ECO:0007669"/>
    <property type="project" value="UniProtKB-KW"/>
</dbReference>
<dbReference type="GO" id="GO:0006913">
    <property type="term" value="P:nucleocytoplasmic transport"/>
    <property type="evidence" value="ECO:0007669"/>
    <property type="project" value="TreeGrafter"/>
</dbReference>
<dbReference type="SMART" id="SM00368">
    <property type="entry name" value="LRR_RI"/>
    <property type="match status" value="3"/>
</dbReference>
<keyword evidence="2" id="KW-0433">Leucine-rich repeat</keyword>
<evidence type="ECO:0000256" key="3">
    <source>
        <dbReference type="ARBA" id="ARBA00022737"/>
    </source>
</evidence>
<dbReference type="GO" id="GO:0031267">
    <property type="term" value="F:small GTPase binding"/>
    <property type="evidence" value="ECO:0007669"/>
    <property type="project" value="TreeGrafter"/>
</dbReference>
<organism evidence="4 5">
    <name type="scientific">Saprolegnia parasitica (strain CBS 223.65)</name>
    <dbReference type="NCBI Taxonomy" id="695850"/>
    <lineage>
        <taxon>Eukaryota</taxon>
        <taxon>Sar</taxon>
        <taxon>Stramenopiles</taxon>
        <taxon>Oomycota</taxon>
        <taxon>Saprolegniomycetes</taxon>
        <taxon>Saprolegniales</taxon>
        <taxon>Saprolegniaceae</taxon>
        <taxon>Saprolegnia</taxon>
    </lineage>
</organism>
<dbReference type="InterPro" id="IPR032675">
    <property type="entry name" value="LRR_dom_sf"/>
</dbReference>
<name>A0A067BN14_SAPPC</name>
<dbReference type="Proteomes" id="UP000030745">
    <property type="component" value="Unassembled WGS sequence"/>
</dbReference>
<dbReference type="GO" id="GO:0005829">
    <property type="term" value="C:cytosol"/>
    <property type="evidence" value="ECO:0007669"/>
    <property type="project" value="TreeGrafter"/>
</dbReference>
<dbReference type="GeneID" id="24138117"/>
<dbReference type="EMBL" id="KK583491">
    <property type="protein sequence ID" value="KDO18135.1"/>
    <property type="molecule type" value="Genomic_DNA"/>
</dbReference>
<gene>
    <name evidence="4" type="ORF">SPRG_16496</name>
</gene>
<reference evidence="4 5" key="1">
    <citation type="journal article" date="2013" name="PLoS Genet.">
        <title>Distinctive expansion of potential virulence genes in the genome of the oomycete fish pathogen Saprolegnia parasitica.</title>
        <authorList>
            <person name="Jiang R.H."/>
            <person name="de Bruijn I."/>
            <person name="Haas B.J."/>
            <person name="Belmonte R."/>
            <person name="Lobach L."/>
            <person name="Christie J."/>
            <person name="van den Ackerveken G."/>
            <person name="Bottin A."/>
            <person name="Bulone V."/>
            <person name="Diaz-Moreno S.M."/>
            <person name="Dumas B."/>
            <person name="Fan L."/>
            <person name="Gaulin E."/>
            <person name="Govers F."/>
            <person name="Grenville-Briggs L.J."/>
            <person name="Horner N.R."/>
            <person name="Levin J.Z."/>
            <person name="Mammella M."/>
            <person name="Meijer H.J."/>
            <person name="Morris P."/>
            <person name="Nusbaum C."/>
            <person name="Oome S."/>
            <person name="Phillips A.J."/>
            <person name="van Rooyen D."/>
            <person name="Rzeszutek E."/>
            <person name="Saraiva M."/>
            <person name="Secombes C.J."/>
            <person name="Seidl M.F."/>
            <person name="Snel B."/>
            <person name="Stassen J.H."/>
            <person name="Sykes S."/>
            <person name="Tripathy S."/>
            <person name="van den Berg H."/>
            <person name="Vega-Arreguin J.C."/>
            <person name="Wawra S."/>
            <person name="Young S.K."/>
            <person name="Zeng Q."/>
            <person name="Dieguez-Uribeondo J."/>
            <person name="Russ C."/>
            <person name="Tyler B.M."/>
            <person name="van West P."/>
        </authorList>
    </citation>
    <scope>NUCLEOTIDE SEQUENCE [LARGE SCALE GENOMIC DNA]</scope>
    <source>
        <strain evidence="4 5">CBS 223.65</strain>
    </source>
</reference>
<keyword evidence="1" id="KW-0343">GTPase activation</keyword>
<dbReference type="PANTHER" id="PTHR24113">
    <property type="entry name" value="RAN GTPASE-ACTIVATING PROTEIN 1"/>
    <property type="match status" value="1"/>
</dbReference>
<dbReference type="GO" id="GO:0048471">
    <property type="term" value="C:perinuclear region of cytoplasm"/>
    <property type="evidence" value="ECO:0007669"/>
    <property type="project" value="TreeGrafter"/>
</dbReference>
<accession>A0A067BN14</accession>